<feature type="binding site" evidence="7">
    <location>
        <position position="806"/>
    </location>
    <ligand>
        <name>Ca(2+)</name>
        <dbReference type="ChEBI" id="CHEBI:29108"/>
    </ligand>
</feature>
<proteinExistence type="inferred from homology"/>
<feature type="compositionally biased region" description="Low complexity" evidence="10">
    <location>
        <begin position="68"/>
        <end position="77"/>
    </location>
</feature>
<evidence type="ECO:0000313" key="11">
    <source>
        <dbReference type="EMBL" id="KAF4126034.1"/>
    </source>
</evidence>
<evidence type="ECO:0000256" key="7">
    <source>
        <dbReference type="PIRSR" id="PIRSR601382-2"/>
    </source>
</evidence>
<dbReference type="GO" id="GO:0005509">
    <property type="term" value="F:calcium ion binding"/>
    <property type="evidence" value="ECO:0007669"/>
    <property type="project" value="InterPro"/>
</dbReference>
<keyword evidence="4 9" id="KW-0378">Hydrolase</keyword>
<dbReference type="PRINTS" id="PR00747">
    <property type="entry name" value="GLYHDRLASE47"/>
</dbReference>
<dbReference type="Proteomes" id="UP000749293">
    <property type="component" value="Unassembled WGS sequence"/>
</dbReference>
<comment type="pathway">
    <text evidence="2">Protein modification; protein glycosylation.</text>
</comment>
<dbReference type="EMBL" id="JAANYQ010000002">
    <property type="protein sequence ID" value="KAF4126034.1"/>
    <property type="molecule type" value="Genomic_DNA"/>
</dbReference>
<dbReference type="InterPro" id="IPR036026">
    <property type="entry name" value="Seven-hairpin_glycosidases"/>
</dbReference>
<evidence type="ECO:0000256" key="5">
    <source>
        <dbReference type="ARBA" id="ARBA00023157"/>
    </source>
</evidence>
<keyword evidence="9" id="KW-0326">Glycosidase</keyword>
<dbReference type="Pfam" id="PF01532">
    <property type="entry name" value="Glyco_hydro_47"/>
    <property type="match status" value="1"/>
</dbReference>
<keyword evidence="7" id="KW-0106">Calcium</keyword>
<feature type="active site" evidence="6">
    <location>
        <position position="575"/>
    </location>
</feature>
<evidence type="ECO:0000256" key="2">
    <source>
        <dbReference type="ARBA" id="ARBA00004922"/>
    </source>
</evidence>
<dbReference type="GO" id="GO:0004571">
    <property type="term" value="F:mannosyl-oligosaccharide 1,2-alpha-mannosidase activity"/>
    <property type="evidence" value="ECO:0007669"/>
    <property type="project" value="InterPro"/>
</dbReference>
<sequence length="820" mass="90947">MPSPIRRQRLLTFCAIVIVFMLYRAFQNSYDSSPVYDSLHTHEYEKPPTAGQSPPPPDYEPAVENVHAPAATAPAAAVDVDRQSTEYKDDKYDLSSPTESLEKGKKPGSTTHSSDEDSSEVKIPELNASPEVDKSPSSKDKTQGSTSGKDSSYNDLDDEAKSDKSGSNLVSGSGSSHDSGSGSGFGSSSFSNEPSSKESSFEEPSSEESTPKESLDVQWKNPPHDSTNKALLGSERIHWEKMPENFPLPEESIIPLPTGKPAKIPKIQHNFGAESEKAKKTRQDRLKRVQKEIERSWKGYRKNAWMHDELSPLSGKFRDPFGGWGATLVDSLDTLWIAGLKAEFEEAVEAVAEIDFTWTPRNDIPVFETTIRYLGGLLGAYDVSGGAAGGHGVLLDKAVELGEILMGIFDTPNRMPILYYQWQPQFASQPHRAGRVGIAELATLSMEFTRLSQVTGEDKYYDAIDRITNGLVDMQAEGTRIPGLFPEAIDASGCNKTATTDKIPDEDDRLSRRAVVAEEKTAPEKSDPPPSSFSSQNQQGPVAANGQKSKWDCVPQGLVPAGMGYQSFSMGGGQDSAYEYFPKEYLLLGGLEAKYQKLYEDSVDAVNEWLLYRPMADDDWDVVFPASVSFNNHEKDKPSPQFEISHLTCFIGAMYGLGGRIFEREADVEMAKKLTDGCVWAYQLMPSGLMPETAHVMPCETLDKCQFNQTAWTNYLLRPEAIESVWYMYRITGDATWMDKGWTMFDATVRASRTELANSAVDDVTDEVPSLRDEMESFWIAETLKYYYLLFSEPDVISLDDWVLNTEAHPFKRPAFASTA</sequence>
<comment type="similarity">
    <text evidence="3 9">Belongs to the glycosyl hydrolase 47 family.</text>
</comment>
<feature type="compositionally biased region" description="Basic and acidic residues" evidence="10">
    <location>
        <begin position="113"/>
        <end position="123"/>
    </location>
</feature>
<dbReference type="Gene3D" id="1.50.10.10">
    <property type="match status" value="2"/>
</dbReference>
<feature type="region of interest" description="Disordered" evidence="10">
    <location>
        <begin position="517"/>
        <end position="549"/>
    </location>
</feature>
<feature type="active site" evidence="6">
    <location>
        <position position="720"/>
    </location>
</feature>
<reference evidence="11" key="1">
    <citation type="submission" date="2020-03" db="EMBL/GenBank/DDBJ databases">
        <title>Site-based positive gene gene selection in Geosmithia morbida across the United States reveals a broad range of putative effectors and factors for local host and environmental adapation.</title>
        <authorList>
            <person name="Onufrak A."/>
            <person name="Murdoch R.W."/>
            <person name="Gazis R."/>
            <person name="Huff M."/>
            <person name="Staton M."/>
            <person name="Klingeman W."/>
            <person name="Hadziabdic D."/>
        </authorList>
    </citation>
    <scope>NUCLEOTIDE SEQUENCE</scope>
    <source>
        <strain evidence="11">1262</strain>
    </source>
</reference>
<evidence type="ECO:0000256" key="9">
    <source>
        <dbReference type="RuleBase" id="RU361193"/>
    </source>
</evidence>
<feature type="region of interest" description="Disordered" evidence="10">
    <location>
        <begin position="41"/>
        <end position="229"/>
    </location>
</feature>
<comment type="cofactor">
    <cofactor evidence="1 7">
        <name>Ca(2+)</name>
        <dbReference type="ChEBI" id="CHEBI:29108"/>
    </cofactor>
</comment>
<dbReference type="GO" id="GO:0005783">
    <property type="term" value="C:endoplasmic reticulum"/>
    <property type="evidence" value="ECO:0007669"/>
    <property type="project" value="TreeGrafter"/>
</dbReference>
<feature type="disulfide bond" evidence="8">
    <location>
        <begin position="649"/>
        <end position="678"/>
    </location>
</feature>
<evidence type="ECO:0000256" key="6">
    <source>
        <dbReference type="PIRSR" id="PIRSR601382-1"/>
    </source>
</evidence>
<evidence type="ECO:0000256" key="3">
    <source>
        <dbReference type="ARBA" id="ARBA00007658"/>
    </source>
</evidence>
<feature type="compositionally biased region" description="Polar residues" evidence="10">
    <location>
        <begin position="143"/>
        <end position="154"/>
    </location>
</feature>
<feature type="compositionally biased region" description="Low complexity" evidence="10">
    <location>
        <begin position="532"/>
        <end position="541"/>
    </location>
</feature>
<evidence type="ECO:0000256" key="10">
    <source>
        <dbReference type="SAM" id="MobiDB-lite"/>
    </source>
</evidence>
<feature type="compositionally biased region" description="Low complexity" evidence="10">
    <location>
        <begin position="165"/>
        <end position="194"/>
    </location>
</feature>
<dbReference type="PANTHER" id="PTHR11742:SF103">
    <property type="entry name" value="ENDOPLASMIC RETICULUM MANNOSIDASE MNL2-RELATED"/>
    <property type="match status" value="1"/>
</dbReference>
<evidence type="ECO:0000256" key="4">
    <source>
        <dbReference type="ARBA" id="ARBA00022801"/>
    </source>
</evidence>
<accession>A0A9P5D907</accession>
<dbReference type="SUPFAM" id="SSF48225">
    <property type="entry name" value="Seven-hairpin glycosidases"/>
    <property type="match status" value="1"/>
</dbReference>
<dbReference type="InterPro" id="IPR012341">
    <property type="entry name" value="6hp_glycosidase-like_sf"/>
</dbReference>
<evidence type="ECO:0000256" key="1">
    <source>
        <dbReference type="ARBA" id="ARBA00001913"/>
    </source>
</evidence>
<evidence type="ECO:0000256" key="8">
    <source>
        <dbReference type="PIRSR" id="PIRSR601382-3"/>
    </source>
</evidence>
<evidence type="ECO:0000313" key="12">
    <source>
        <dbReference type="Proteomes" id="UP000749293"/>
    </source>
</evidence>
<protein>
    <recommendedName>
        <fullName evidence="9">alpha-1,2-Mannosidase</fullName>
        <ecNumber evidence="9">3.2.1.-</ecNumber>
    </recommendedName>
</protein>
<dbReference type="RefSeq" id="XP_035324686.1">
    <property type="nucleotide sequence ID" value="XM_035463262.1"/>
</dbReference>
<dbReference type="EC" id="3.2.1.-" evidence="9"/>
<name>A0A9P5D907_9HYPO</name>
<gene>
    <name evidence="11" type="ORF">GMORB2_1280</name>
</gene>
<dbReference type="GO" id="GO:0005975">
    <property type="term" value="P:carbohydrate metabolic process"/>
    <property type="evidence" value="ECO:0007669"/>
    <property type="project" value="InterPro"/>
</dbReference>
<dbReference type="GeneID" id="55967510"/>
<feature type="active site" description="Proton donor" evidence="6">
    <location>
        <position position="692"/>
    </location>
</feature>
<dbReference type="InterPro" id="IPR001382">
    <property type="entry name" value="Glyco_hydro_47"/>
</dbReference>
<keyword evidence="12" id="KW-1185">Reference proteome</keyword>
<feature type="active site" description="Proton donor" evidence="6">
    <location>
        <position position="368"/>
    </location>
</feature>
<dbReference type="InterPro" id="IPR050749">
    <property type="entry name" value="Glycosyl_Hydrolase_47"/>
</dbReference>
<dbReference type="PANTHER" id="PTHR11742">
    <property type="entry name" value="MANNOSYL-OLIGOSACCHARIDE ALPHA-1,2-MANNOSIDASE-RELATED"/>
    <property type="match status" value="1"/>
</dbReference>
<keyword evidence="5 8" id="KW-1015">Disulfide bond</keyword>
<dbReference type="GO" id="GO:0036503">
    <property type="term" value="P:ERAD pathway"/>
    <property type="evidence" value="ECO:0007669"/>
    <property type="project" value="UniProtKB-ARBA"/>
</dbReference>
<feature type="compositionally biased region" description="Basic and acidic residues" evidence="10">
    <location>
        <begin position="79"/>
        <end position="93"/>
    </location>
</feature>
<organism evidence="11 12">
    <name type="scientific">Geosmithia morbida</name>
    <dbReference type="NCBI Taxonomy" id="1094350"/>
    <lineage>
        <taxon>Eukaryota</taxon>
        <taxon>Fungi</taxon>
        <taxon>Dikarya</taxon>
        <taxon>Ascomycota</taxon>
        <taxon>Pezizomycotina</taxon>
        <taxon>Sordariomycetes</taxon>
        <taxon>Hypocreomycetidae</taxon>
        <taxon>Hypocreales</taxon>
        <taxon>Bionectriaceae</taxon>
        <taxon>Geosmithia</taxon>
    </lineage>
</organism>
<feature type="compositionally biased region" description="Basic and acidic residues" evidence="10">
    <location>
        <begin position="131"/>
        <end position="142"/>
    </location>
</feature>
<feature type="compositionally biased region" description="Basic and acidic residues" evidence="10">
    <location>
        <begin position="517"/>
        <end position="527"/>
    </location>
</feature>
<keyword evidence="7" id="KW-0479">Metal-binding</keyword>
<dbReference type="AlphaFoldDB" id="A0A9P5D907"/>
<dbReference type="OrthoDB" id="8118055at2759"/>
<dbReference type="GO" id="GO:0016020">
    <property type="term" value="C:membrane"/>
    <property type="evidence" value="ECO:0007669"/>
    <property type="project" value="InterPro"/>
</dbReference>
<comment type="caution">
    <text evidence="11">The sequence shown here is derived from an EMBL/GenBank/DDBJ whole genome shotgun (WGS) entry which is preliminary data.</text>
</comment>